<dbReference type="EMBL" id="FCNY02000002">
    <property type="protein sequence ID" value="SAL18471.1"/>
    <property type="molecule type" value="Genomic_DNA"/>
</dbReference>
<reference evidence="3" key="1">
    <citation type="submission" date="2016-01" db="EMBL/GenBank/DDBJ databases">
        <authorList>
            <person name="Peeters C."/>
        </authorList>
    </citation>
    <scope>NUCLEOTIDE SEQUENCE [LARGE SCALE GENOMIC DNA]</scope>
</reference>
<keyword evidence="3" id="KW-1185">Reference proteome</keyword>
<dbReference type="RefSeq" id="WP_156902993.1">
    <property type="nucleotide sequence ID" value="NZ_AP014576.1"/>
</dbReference>
<feature type="region of interest" description="Disordered" evidence="1">
    <location>
        <begin position="11"/>
        <end position="39"/>
    </location>
</feature>
<evidence type="ECO:0000256" key="1">
    <source>
        <dbReference type="SAM" id="MobiDB-lite"/>
    </source>
</evidence>
<sequence>MIEISRHALAQSGVAGGAAKQSGKSCPIEPSTPTQSGMTSTLVVVDGKVVVDRTVVF</sequence>
<gene>
    <name evidence="2" type="ORF">AWB70_00838</name>
</gene>
<proteinExistence type="predicted"/>
<dbReference type="AlphaFoldDB" id="A0A158FFK0"/>
<dbReference type="Proteomes" id="UP000054740">
    <property type="component" value="Unassembled WGS sequence"/>
</dbReference>
<name>A0A158FFK0_CABCO</name>
<protein>
    <submittedName>
        <fullName evidence="2">Uncharacterized protein</fullName>
    </submittedName>
</protein>
<organism evidence="2 3">
    <name type="scientific">Caballeronia cordobensis</name>
    <name type="common">Burkholderia cordobensis</name>
    <dbReference type="NCBI Taxonomy" id="1353886"/>
    <lineage>
        <taxon>Bacteria</taxon>
        <taxon>Pseudomonadati</taxon>
        <taxon>Pseudomonadota</taxon>
        <taxon>Betaproteobacteria</taxon>
        <taxon>Burkholderiales</taxon>
        <taxon>Burkholderiaceae</taxon>
        <taxon>Caballeronia</taxon>
    </lineage>
</organism>
<evidence type="ECO:0000313" key="2">
    <source>
        <dbReference type="EMBL" id="SAL18471.1"/>
    </source>
</evidence>
<evidence type="ECO:0000313" key="3">
    <source>
        <dbReference type="Proteomes" id="UP000054740"/>
    </source>
</evidence>
<accession>A0A158FFK0</accession>